<dbReference type="InterPro" id="IPR035979">
    <property type="entry name" value="RBD_domain_sf"/>
</dbReference>
<dbReference type="SMART" id="SM00360">
    <property type="entry name" value="RRM"/>
    <property type="match status" value="1"/>
</dbReference>
<feature type="region of interest" description="Disordered" evidence="3">
    <location>
        <begin position="1"/>
        <end position="23"/>
    </location>
</feature>
<dbReference type="CDD" id="cd00590">
    <property type="entry name" value="RRM_SF"/>
    <property type="match status" value="1"/>
</dbReference>
<evidence type="ECO:0000256" key="3">
    <source>
        <dbReference type="SAM" id="MobiDB-lite"/>
    </source>
</evidence>
<dbReference type="Proteomes" id="UP000192247">
    <property type="component" value="Unassembled WGS sequence"/>
</dbReference>
<dbReference type="InterPro" id="IPR000504">
    <property type="entry name" value="RRM_dom"/>
</dbReference>
<protein>
    <recommendedName>
        <fullName evidence="4">RRM domain-containing protein</fullName>
    </recommendedName>
</protein>
<dbReference type="SUPFAM" id="SSF54928">
    <property type="entry name" value="RNA-binding domain, RBD"/>
    <property type="match status" value="1"/>
</dbReference>
<evidence type="ECO:0000256" key="1">
    <source>
        <dbReference type="ARBA" id="ARBA00022884"/>
    </source>
</evidence>
<dbReference type="EMBL" id="MNPL01004035">
    <property type="protein sequence ID" value="OQR77029.1"/>
    <property type="molecule type" value="Genomic_DNA"/>
</dbReference>
<dbReference type="AlphaFoldDB" id="A0A1V9XU69"/>
<dbReference type="Gene3D" id="3.30.70.330">
    <property type="match status" value="1"/>
</dbReference>
<comment type="caution">
    <text evidence="5">The sequence shown here is derived from an EMBL/GenBank/DDBJ whole genome shotgun (WGS) entry which is preliminary data.</text>
</comment>
<proteinExistence type="predicted"/>
<evidence type="ECO:0000259" key="4">
    <source>
        <dbReference type="PROSITE" id="PS50102"/>
    </source>
</evidence>
<evidence type="ECO:0000313" key="5">
    <source>
        <dbReference type="EMBL" id="OQR77029.1"/>
    </source>
</evidence>
<accession>A0A1V9XU69</accession>
<reference evidence="5 6" key="1">
    <citation type="journal article" date="2017" name="Gigascience">
        <title>Draft genome of the honey bee ectoparasitic mite, Tropilaelaps mercedesae, is shaped by the parasitic life history.</title>
        <authorList>
            <person name="Dong X."/>
            <person name="Armstrong S.D."/>
            <person name="Xia D."/>
            <person name="Makepeace B.L."/>
            <person name="Darby A.C."/>
            <person name="Kadowaki T."/>
        </authorList>
    </citation>
    <scope>NUCLEOTIDE SEQUENCE [LARGE SCALE GENOMIC DNA]</scope>
    <source>
        <strain evidence="5">Wuxi-XJTLU</strain>
    </source>
</reference>
<organism evidence="5 6">
    <name type="scientific">Tropilaelaps mercedesae</name>
    <dbReference type="NCBI Taxonomy" id="418985"/>
    <lineage>
        <taxon>Eukaryota</taxon>
        <taxon>Metazoa</taxon>
        <taxon>Ecdysozoa</taxon>
        <taxon>Arthropoda</taxon>
        <taxon>Chelicerata</taxon>
        <taxon>Arachnida</taxon>
        <taxon>Acari</taxon>
        <taxon>Parasitiformes</taxon>
        <taxon>Mesostigmata</taxon>
        <taxon>Gamasina</taxon>
        <taxon>Dermanyssoidea</taxon>
        <taxon>Laelapidae</taxon>
        <taxon>Tropilaelaps</taxon>
    </lineage>
</organism>
<dbReference type="PROSITE" id="PS50102">
    <property type="entry name" value="RRM"/>
    <property type="match status" value="1"/>
</dbReference>
<dbReference type="OrthoDB" id="762982at2759"/>
<evidence type="ECO:0000256" key="2">
    <source>
        <dbReference type="PROSITE-ProRule" id="PRU00176"/>
    </source>
</evidence>
<keyword evidence="1 2" id="KW-0694">RNA-binding</keyword>
<keyword evidence="6" id="KW-1185">Reference proteome</keyword>
<dbReference type="GO" id="GO:0003723">
    <property type="term" value="F:RNA binding"/>
    <property type="evidence" value="ECO:0007669"/>
    <property type="project" value="UniProtKB-UniRule"/>
</dbReference>
<gene>
    <name evidence="5" type="ORF">BIW11_07383</name>
</gene>
<dbReference type="InParanoid" id="A0A1V9XU69"/>
<evidence type="ECO:0000313" key="6">
    <source>
        <dbReference type="Proteomes" id="UP000192247"/>
    </source>
</evidence>
<feature type="domain" description="RRM" evidence="4">
    <location>
        <begin position="43"/>
        <end position="121"/>
    </location>
</feature>
<name>A0A1V9XU69_9ACAR</name>
<dbReference type="InterPro" id="IPR012677">
    <property type="entry name" value="Nucleotide-bd_a/b_plait_sf"/>
</dbReference>
<sequence>MATPPNEAPQCNLESFSHRGEMPNPVGPLQQGHDSRDFFQYPDRVHVGGLYPDVTALELERLFTAKGFSVRRINVINTKKRTNYAFVTFNDANEPHAAMFLAQNEGIYLRNRLLTVNPAYRQVMAKRGPKPESFPEVYASQYLTDCRFTPTNLLMPDTHLVLTERGFVNALFLMQPLRIDSWGTPIYPMHTVSSELSIPAPPTYYTRGTDCPEHTFDGADPAVSVPYNSKS</sequence>
<dbReference type="Pfam" id="PF00076">
    <property type="entry name" value="RRM_1"/>
    <property type="match status" value="1"/>
</dbReference>